<feature type="disulfide bond" evidence="11">
    <location>
        <begin position="58"/>
        <end position="64"/>
    </location>
</feature>
<evidence type="ECO:0000256" key="12">
    <source>
        <dbReference type="PIRSR" id="PIRSR038071-2"/>
    </source>
</evidence>
<feature type="disulfide bond" evidence="11">
    <location>
        <begin position="231"/>
        <end position="236"/>
    </location>
</feature>
<dbReference type="PANTHER" id="PTHR10269:SF4">
    <property type="entry name" value="GDNF FAMILY RECEPTOR ALPHA-2"/>
    <property type="match status" value="1"/>
</dbReference>
<sequence>MSKPSNLDRRAHFCCSFIHWSHALCDWSRNALTTLPLFGSTYLSWSSQTDCVHANEQCTADPSCSSRYRTLRQCLGGRDRDVLLSSQECKTAQEVVRDSALHLCRCRRGMKKELQCLQVYWGIRAGLADADEFYEASPYEPAALRLSDIFRLTSISSGAEGVSSKQNACLDAAKFCNVNDICKKLRSAYISTCTSGGADRICTRRKCHKALRTFIERVPLELSYPLLFCPCRDKPCAERRRQTAVPDCSFMRPEIPNCLEIWSGCRQDSVCRSRLADFVTSCQSSPQSASGCVQDNYPACLTAYAWLIGFDVALNFLNSDPHSLAVGPWCTCNGSGDEEAMCERYLKTFTENTCLRNAIYAYGNGTNIVPTQNVPKSPRTTISTRTERRLLPDNQSDSNTQYEGNSDICSSLQDMKNANLTDLTICVSEAQLNTDFTPELRTKDDQSGVSHLRASILYIILVIIYSAAVFP</sequence>
<reference evidence="14" key="2">
    <citation type="submission" date="2025-09" db="UniProtKB">
        <authorList>
            <consortium name="Ensembl"/>
        </authorList>
    </citation>
    <scope>IDENTIFICATION</scope>
</reference>
<evidence type="ECO:0000256" key="2">
    <source>
        <dbReference type="ARBA" id="ARBA00005961"/>
    </source>
</evidence>
<keyword evidence="8 12" id="KW-0325">Glycoprotein</keyword>
<comment type="subcellular location">
    <subcellularLocation>
        <location evidence="1">Cell membrane</location>
        <topology evidence="1">Lipid-anchor</topology>
        <topology evidence="1">GPI-anchor</topology>
    </subcellularLocation>
</comment>
<comment type="similarity">
    <text evidence="2 10">Belongs to the GDNFR family.</text>
</comment>
<dbReference type="InterPro" id="IPR016017">
    <property type="entry name" value="GDNF/GAS1"/>
</dbReference>
<feature type="disulfide bond" evidence="11">
    <location>
        <begin position="193"/>
        <end position="207"/>
    </location>
</feature>
<evidence type="ECO:0000259" key="13">
    <source>
        <dbReference type="SMART" id="SM00907"/>
    </source>
</evidence>
<evidence type="ECO:0000256" key="10">
    <source>
        <dbReference type="PIRNR" id="PIRNR038071"/>
    </source>
</evidence>
<feature type="glycosylation site" description="N-linked (GlcNAc...) asparagine" evidence="12">
    <location>
        <position position="364"/>
    </location>
</feature>
<dbReference type="GO" id="GO:0043235">
    <property type="term" value="C:receptor complex"/>
    <property type="evidence" value="ECO:0007669"/>
    <property type="project" value="TreeGrafter"/>
</dbReference>
<dbReference type="GO" id="GO:0009897">
    <property type="term" value="C:external side of plasma membrane"/>
    <property type="evidence" value="ECO:0007669"/>
    <property type="project" value="TreeGrafter"/>
</dbReference>
<dbReference type="InterPro" id="IPR017372">
    <property type="entry name" value="Glial_neurotroph_fac_rcpt_a1/2"/>
</dbReference>
<evidence type="ECO:0000256" key="9">
    <source>
        <dbReference type="ARBA" id="ARBA00023288"/>
    </source>
</evidence>
<evidence type="ECO:0000256" key="8">
    <source>
        <dbReference type="ARBA" id="ARBA00023180"/>
    </source>
</evidence>
<dbReference type="SMART" id="SM00907">
    <property type="entry name" value="GDNF"/>
    <property type="match status" value="3"/>
</dbReference>
<feature type="disulfide bond" evidence="11">
    <location>
        <begin position="258"/>
        <end position="330"/>
    </location>
</feature>
<feature type="disulfide bond" evidence="11">
    <location>
        <begin position="202"/>
        <end position="248"/>
    </location>
</feature>
<evidence type="ECO:0000313" key="14">
    <source>
        <dbReference type="Ensembl" id="ENSLLEP00000029512.1"/>
    </source>
</evidence>
<dbReference type="GO" id="GO:0007399">
    <property type="term" value="P:nervous system development"/>
    <property type="evidence" value="ECO:0007669"/>
    <property type="project" value="TreeGrafter"/>
</dbReference>
<dbReference type="PANTHER" id="PTHR10269">
    <property type="entry name" value="GDNF RECEPTOR ALPHA"/>
    <property type="match status" value="1"/>
</dbReference>
<feature type="domain" description="GDNF/GAS1" evidence="13">
    <location>
        <begin position="51"/>
        <end position="128"/>
    </location>
</feature>
<dbReference type="Gene3D" id="1.10.220.110">
    <property type="entry name" value="GDNF binding domain"/>
    <property type="match status" value="1"/>
</dbReference>
<proteinExistence type="inferred from homology"/>
<evidence type="ECO:0000256" key="6">
    <source>
        <dbReference type="ARBA" id="ARBA00023136"/>
    </source>
</evidence>
<keyword evidence="7 10" id="KW-0675">Receptor</keyword>
<evidence type="ECO:0000256" key="1">
    <source>
        <dbReference type="ARBA" id="ARBA00004609"/>
    </source>
</evidence>
<dbReference type="InterPro" id="IPR003438">
    <property type="entry name" value="GDNF_rcpt"/>
</dbReference>
<evidence type="ECO:0000256" key="5">
    <source>
        <dbReference type="ARBA" id="ARBA00022729"/>
    </source>
</evidence>
<evidence type="ECO:0000256" key="3">
    <source>
        <dbReference type="ARBA" id="ARBA00022475"/>
    </source>
</evidence>
<evidence type="ECO:0000256" key="4">
    <source>
        <dbReference type="ARBA" id="ARBA00022622"/>
    </source>
</evidence>
<accession>A0A8C5PZK5</accession>
<protein>
    <recommendedName>
        <fullName evidence="10">GDNF family receptor alpha-2</fullName>
        <shortName evidence="10">GDNF receptor alpha-2</shortName>
    </recommendedName>
</protein>
<keyword evidence="3 10" id="KW-1003">Cell membrane</keyword>
<dbReference type="PRINTS" id="PR01316">
    <property type="entry name" value="GDNFRECEPTOR"/>
</dbReference>
<feature type="domain" description="GDNF/GAS1" evidence="13">
    <location>
        <begin position="169"/>
        <end position="248"/>
    </location>
</feature>
<dbReference type="InterPro" id="IPR037193">
    <property type="entry name" value="GDNF_alpha"/>
</dbReference>
<feature type="disulfide bond" evidence="11">
    <location>
        <begin position="265"/>
        <end position="271"/>
    </location>
</feature>
<evidence type="ECO:0000313" key="15">
    <source>
        <dbReference type="Proteomes" id="UP000694569"/>
    </source>
</evidence>
<feature type="domain" description="GDNF/GAS1" evidence="13">
    <location>
        <begin position="258"/>
        <end position="354"/>
    </location>
</feature>
<dbReference type="Ensembl" id="ENSLLET00000030650.1">
    <property type="protein sequence ID" value="ENSLLEP00000029512.1"/>
    <property type="gene ID" value="ENSLLEG00000018714.1"/>
</dbReference>
<evidence type="ECO:0000256" key="7">
    <source>
        <dbReference type="ARBA" id="ARBA00023170"/>
    </source>
</evidence>
<keyword evidence="4" id="KW-0336">GPI-anchor</keyword>
<organism evidence="14 15">
    <name type="scientific">Leptobrachium leishanense</name>
    <name type="common">Leishan spiny toad</name>
    <dbReference type="NCBI Taxonomy" id="445787"/>
    <lineage>
        <taxon>Eukaryota</taxon>
        <taxon>Metazoa</taxon>
        <taxon>Chordata</taxon>
        <taxon>Craniata</taxon>
        <taxon>Vertebrata</taxon>
        <taxon>Euteleostomi</taxon>
        <taxon>Amphibia</taxon>
        <taxon>Batrachia</taxon>
        <taxon>Anura</taxon>
        <taxon>Pelobatoidea</taxon>
        <taxon>Megophryidae</taxon>
        <taxon>Leptobrachium</taxon>
    </lineage>
</organism>
<feature type="disulfide bond" evidence="11">
    <location>
        <begin position="332"/>
        <end position="342"/>
    </location>
</feature>
<gene>
    <name evidence="14" type="primary">GFRA2</name>
</gene>
<dbReference type="FunFam" id="1.10.220.110:FF:000001">
    <property type="entry name" value="GDNF family receptor alpha"/>
    <property type="match status" value="1"/>
</dbReference>
<name>A0A8C5PZK5_9ANUR</name>
<keyword evidence="11" id="KW-1015">Disulfide bond</keyword>
<keyword evidence="9" id="KW-0449">Lipoprotein</keyword>
<comment type="function">
    <text evidence="10">Receptor for neurturin (NRTN), a growth factor that supports the survival of sympathetic neurons. NRTN-binding leads to autophosphorylation and activation of the RET receptor. Also able to mediate GDNF signaling through the RET tyrosine kinase receptor.</text>
</comment>
<feature type="disulfide bond" evidence="11">
    <location>
        <begin position="176"/>
        <end position="182"/>
    </location>
</feature>
<reference evidence="14" key="1">
    <citation type="submission" date="2025-08" db="UniProtKB">
        <authorList>
            <consortium name="Ensembl"/>
        </authorList>
    </citation>
    <scope>IDENTIFICATION</scope>
</reference>
<dbReference type="AlphaFoldDB" id="A0A8C5PZK5"/>
<dbReference type="Pfam" id="PF02351">
    <property type="entry name" value="GDNF"/>
    <property type="match status" value="3"/>
</dbReference>
<keyword evidence="6 10" id="KW-0472">Membrane</keyword>
<dbReference type="Proteomes" id="UP000694569">
    <property type="component" value="Unplaced"/>
</dbReference>
<feature type="disulfide bond" evidence="11">
    <location>
        <begin position="169"/>
        <end position="229"/>
    </location>
</feature>
<dbReference type="GO" id="GO:0016167">
    <property type="term" value="F:glial cell-derived neurotrophic factor receptor activity"/>
    <property type="evidence" value="ECO:0007669"/>
    <property type="project" value="TreeGrafter"/>
</dbReference>
<dbReference type="SUPFAM" id="SSF110035">
    <property type="entry name" value="GDNF receptor-like"/>
    <property type="match status" value="1"/>
</dbReference>
<dbReference type="PIRSF" id="PIRSF038071">
    <property type="entry name" value="GDNF_family_receptor_alpha"/>
    <property type="match status" value="1"/>
</dbReference>
<keyword evidence="5" id="KW-0732">Signal</keyword>
<keyword evidence="15" id="KW-1185">Reference proteome</keyword>
<evidence type="ECO:0000256" key="11">
    <source>
        <dbReference type="PIRSR" id="PIRSR038071-1"/>
    </source>
</evidence>
<feature type="disulfide bond" evidence="11">
    <location>
        <begin position="292"/>
        <end position="354"/>
    </location>
</feature>
<feature type="disulfide bond" evidence="11">
    <location>
        <begin position="282"/>
        <end position="300"/>
    </location>
</feature>
<dbReference type="GeneTree" id="ENSGT00940000156168"/>
<dbReference type="OrthoDB" id="9435188at2759"/>